<evidence type="ECO:0000256" key="5">
    <source>
        <dbReference type="SAM" id="Phobius"/>
    </source>
</evidence>
<protein>
    <submittedName>
        <fullName evidence="7">O-antigen ligase family protein</fullName>
    </submittedName>
</protein>
<evidence type="ECO:0000256" key="1">
    <source>
        <dbReference type="ARBA" id="ARBA00004141"/>
    </source>
</evidence>
<feature type="transmembrane region" description="Helical" evidence="5">
    <location>
        <begin position="379"/>
        <end position="396"/>
    </location>
</feature>
<gene>
    <name evidence="7" type="ORF">ACFQE5_05510</name>
</gene>
<feature type="transmembrane region" description="Helical" evidence="5">
    <location>
        <begin position="32"/>
        <end position="54"/>
    </location>
</feature>
<feature type="transmembrane region" description="Helical" evidence="5">
    <location>
        <begin position="92"/>
        <end position="109"/>
    </location>
</feature>
<dbReference type="PANTHER" id="PTHR37422:SF13">
    <property type="entry name" value="LIPOPOLYSACCHARIDE BIOSYNTHESIS PROTEIN PA4999-RELATED"/>
    <property type="match status" value="1"/>
</dbReference>
<feature type="transmembrane region" description="Helical" evidence="5">
    <location>
        <begin position="185"/>
        <end position="201"/>
    </location>
</feature>
<evidence type="ECO:0000259" key="6">
    <source>
        <dbReference type="Pfam" id="PF04932"/>
    </source>
</evidence>
<proteinExistence type="predicted"/>
<name>A0ABW1IZP4_9PSEU</name>
<keyword evidence="8" id="KW-1185">Reference proteome</keyword>
<keyword evidence="4 5" id="KW-0472">Membrane</keyword>
<feature type="transmembrane region" description="Helical" evidence="5">
    <location>
        <begin position="402"/>
        <end position="420"/>
    </location>
</feature>
<accession>A0ABW1IZP4</accession>
<feature type="transmembrane region" description="Helical" evidence="5">
    <location>
        <begin position="61"/>
        <end position="80"/>
    </location>
</feature>
<feature type="domain" description="O-antigen ligase-related" evidence="6">
    <location>
        <begin position="192"/>
        <end position="351"/>
    </location>
</feature>
<evidence type="ECO:0000256" key="3">
    <source>
        <dbReference type="ARBA" id="ARBA00022989"/>
    </source>
</evidence>
<dbReference type="EMBL" id="JBHSQW010000011">
    <property type="protein sequence ID" value="MFC5993669.1"/>
    <property type="molecule type" value="Genomic_DNA"/>
</dbReference>
<dbReference type="RefSeq" id="WP_379583499.1">
    <property type="nucleotide sequence ID" value="NZ_JBHSQW010000011.1"/>
</dbReference>
<keyword evidence="7" id="KW-0436">Ligase</keyword>
<feature type="transmembrane region" description="Helical" evidence="5">
    <location>
        <begin position="207"/>
        <end position="222"/>
    </location>
</feature>
<keyword evidence="3 5" id="KW-1133">Transmembrane helix</keyword>
<evidence type="ECO:0000313" key="8">
    <source>
        <dbReference type="Proteomes" id="UP001596302"/>
    </source>
</evidence>
<dbReference type="InterPro" id="IPR051533">
    <property type="entry name" value="WaaL-like"/>
</dbReference>
<evidence type="ECO:0000313" key="7">
    <source>
        <dbReference type="EMBL" id="MFC5993669.1"/>
    </source>
</evidence>
<reference evidence="8" key="1">
    <citation type="journal article" date="2019" name="Int. J. Syst. Evol. Microbiol.">
        <title>The Global Catalogue of Microorganisms (GCM) 10K type strain sequencing project: providing services to taxonomists for standard genome sequencing and annotation.</title>
        <authorList>
            <consortium name="The Broad Institute Genomics Platform"/>
            <consortium name="The Broad Institute Genome Sequencing Center for Infectious Disease"/>
            <person name="Wu L."/>
            <person name="Ma J."/>
        </authorList>
    </citation>
    <scope>NUCLEOTIDE SEQUENCE [LARGE SCALE GENOMIC DNA]</scope>
    <source>
        <strain evidence="8">CCM 8391</strain>
    </source>
</reference>
<feature type="transmembrane region" description="Helical" evidence="5">
    <location>
        <begin position="160"/>
        <end position="178"/>
    </location>
</feature>
<dbReference type="InterPro" id="IPR007016">
    <property type="entry name" value="O-antigen_ligase-rel_domated"/>
</dbReference>
<organism evidence="7 8">
    <name type="scientific">Pseudonocardia hispaniensis</name>
    <dbReference type="NCBI Taxonomy" id="904933"/>
    <lineage>
        <taxon>Bacteria</taxon>
        <taxon>Bacillati</taxon>
        <taxon>Actinomycetota</taxon>
        <taxon>Actinomycetes</taxon>
        <taxon>Pseudonocardiales</taxon>
        <taxon>Pseudonocardiaceae</taxon>
        <taxon>Pseudonocardia</taxon>
    </lineage>
</organism>
<dbReference type="Pfam" id="PF04932">
    <property type="entry name" value="Wzy_C"/>
    <property type="match status" value="1"/>
</dbReference>
<comment type="caution">
    <text evidence="7">The sequence shown here is derived from an EMBL/GenBank/DDBJ whole genome shotgun (WGS) entry which is preliminary data.</text>
</comment>
<feature type="transmembrane region" description="Helical" evidence="5">
    <location>
        <begin position="229"/>
        <end position="250"/>
    </location>
</feature>
<dbReference type="GO" id="GO:0016874">
    <property type="term" value="F:ligase activity"/>
    <property type="evidence" value="ECO:0007669"/>
    <property type="project" value="UniProtKB-KW"/>
</dbReference>
<feature type="transmembrane region" description="Helical" evidence="5">
    <location>
        <begin position="121"/>
        <end position="140"/>
    </location>
</feature>
<evidence type="ECO:0000256" key="4">
    <source>
        <dbReference type="ARBA" id="ARBA00023136"/>
    </source>
</evidence>
<evidence type="ECO:0000256" key="2">
    <source>
        <dbReference type="ARBA" id="ARBA00022692"/>
    </source>
</evidence>
<sequence length="451" mass="48693">MGYGRLLGPLLAGYLLFDRAFAYVHLPGTPLYIGEMVLAVGIVGVLTATGYIRIPLRDEPILALLAVFTLWGLVRAVPGIREYGMDAVRDSALWYYCLFAFLTTAALARSPDLLRRLMRQLDRLIPWLLLWLPVGLLLIPLQKSAPNVPFTSTSILSHKAGNAAIAALVVLGYMWLLADDRSARSRAVWSVVSLGVIALAATQNRGGLLGVVAGSLVGLMFLRDRARLVGKAVAVMALVIAIDTVLPLRLPIDGLQGRDFSSAQLIANVMSLGGSESPGNLGGTVDGRQELWSRVLNKQIEERLVEGAGFGVNLAAEVNVYDDGEESLRNPHNSHLNVLARMGVVGGALWVALWLGWYGRLIAGCRRLGRQGQVTRRNVAVWCLSITTAILVSSFFDPQLEGPQVAALLWVTFGIGVAVTSRRTWFGAGTAVAAASSDPVRRIVDRPGRMR</sequence>
<comment type="subcellular location">
    <subcellularLocation>
        <location evidence="1">Membrane</location>
        <topology evidence="1">Multi-pass membrane protein</topology>
    </subcellularLocation>
</comment>
<keyword evidence="2 5" id="KW-0812">Transmembrane</keyword>
<feature type="transmembrane region" description="Helical" evidence="5">
    <location>
        <begin position="338"/>
        <end position="358"/>
    </location>
</feature>
<dbReference type="PANTHER" id="PTHR37422">
    <property type="entry name" value="TEICHURONIC ACID BIOSYNTHESIS PROTEIN TUAE"/>
    <property type="match status" value="1"/>
</dbReference>
<dbReference type="Proteomes" id="UP001596302">
    <property type="component" value="Unassembled WGS sequence"/>
</dbReference>